<dbReference type="CDD" id="cd05311">
    <property type="entry name" value="NAD_bind_2_malic_enz"/>
    <property type="match status" value="1"/>
</dbReference>
<evidence type="ECO:0000256" key="1">
    <source>
        <dbReference type="ARBA" id="ARBA00001936"/>
    </source>
</evidence>
<dbReference type="InterPro" id="IPR046346">
    <property type="entry name" value="Aminoacid_DH-like_N_sf"/>
</dbReference>
<dbReference type="GO" id="GO:0006108">
    <property type="term" value="P:malate metabolic process"/>
    <property type="evidence" value="ECO:0007669"/>
    <property type="project" value="InterPro"/>
</dbReference>
<comment type="similarity">
    <text evidence="3">In the N-terminal section; belongs to the malic enzymes family.</text>
</comment>
<feature type="active site" description="Proton acceptor" evidence="8">
    <location>
        <position position="94"/>
    </location>
</feature>
<keyword evidence="10" id="KW-0521">NADP</keyword>
<comment type="caution">
    <text evidence="13">The sequence shown here is derived from an EMBL/GenBank/DDBJ whole genome shotgun (WGS) entry which is preliminary data.</text>
</comment>
<feature type="binding site" evidence="10">
    <location>
        <position position="287"/>
    </location>
    <ligand>
        <name>a divalent metal cation</name>
        <dbReference type="ChEBI" id="CHEBI:60240"/>
    </ligand>
</feature>
<dbReference type="InterPro" id="IPR042112">
    <property type="entry name" value="P_AcTrfase_dom2"/>
</dbReference>
<dbReference type="Proteomes" id="UP000681075">
    <property type="component" value="Unassembled WGS sequence"/>
</dbReference>
<dbReference type="FunFam" id="3.40.50.720:FF:000095">
    <property type="entry name" value="NADP-dependent malic enzyme"/>
    <property type="match status" value="1"/>
</dbReference>
<feature type="binding site" evidence="9">
    <location>
        <position position="136"/>
    </location>
    <ligand>
        <name>a divalent metal cation</name>
        <dbReference type="ChEBI" id="CHEBI:60240"/>
    </ligand>
</feature>
<dbReference type="GO" id="GO:0016616">
    <property type="term" value="F:oxidoreductase activity, acting on the CH-OH group of donors, NAD or NADP as acceptor"/>
    <property type="evidence" value="ECO:0007669"/>
    <property type="project" value="InterPro"/>
</dbReference>
<dbReference type="InterPro" id="IPR051674">
    <property type="entry name" value="Malate_Decarboxylase"/>
</dbReference>
<evidence type="ECO:0000256" key="9">
    <source>
        <dbReference type="PIRSR" id="PIRSR036684-2"/>
    </source>
</evidence>
<name>A0A8S8XH40_9PROT</name>
<evidence type="ECO:0000256" key="8">
    <source>
        <dbReference type="PIRSR" id="PIRSR036684-1"/>
    </source>
</evidence>
<feature type="domain" description="Malic enzyme NAD-binding" evidence="11">
    <location>
        <begin position="163"/>
        <end position="400"/>
    </location>
</feature>
<evidence type="ECO:0000256" key="5">
    <source>
        <dbReference type="ARBA" id="ARBA00022723"/>
    </source>
</evidence>
<dbReference type="SUPFAM" id="SSF53659">
    <property type="entry name" value="Isocitrate/Isopropylmalate dehydrogenase-like"/>
    <property type="match status" value="1"/>
</dbReference>
<dbReference type="PIRSF" id="PIRSF036684">
    <property type="entry name" value="ME_PTA"/>
    <property type="match status" value="1"/>
</dbReference>
<dbReference type="Gene3D" id="3.40.50.10750">
    <property type="entry name" value="Isocitrate/Isopropylmalate dehydrogenase-like"/>
    <property type="match status" value="1"/>
</dbReference>
<dbReference type="GO" id="GO:0016746">
    <property type="term" value="F:acyltransferase activity"/>
    <property type="evidence" value="ECO:0007669"/>
    <property type="project" value="InterPro"/>
</dbReference>
<dbReference type="PANTHER" id="PTHR43237">
    <property type="entry name" value="NADP-DEPENDENT MALIC ENZYME"/>
    <property type="match status" value="1"/>
</dbReference>
<evidence type="ECO:0000313" key="13">
    <source>
        <dbReference type="EMBL" id="GIL40460.1"/>
    </source>
</evidence>
<evidence type="ECO:0000256" key="7">
    <source>
        <dbReference type="ARBA" id="ARBA00023268"/>
    </source>
</evidence>
<dbReference type="InterPro" id="IPR012301">
    <property type="entry name" value="Malic_N_dom"/>
</dbReference>
<keyword evidence="6" id="KW-0560">Oxidoreductase</keyword>
<evidence type="ECO:0000256" key="6">
    <source>
        <dbReference type="ARBA" id="ARBA00023002"/>
    </source>
</evidence>
<comment type="cofactor">
    <cofactor evidence="1">
        <name>Mn(2+)</name>
        <dbReference type="ChEBI" id="CHEBI:29035"/>
    </cofactor>
</comment>
<evidence type="ECO:0000256" key="4">
    <source>
        <dbReference type="ARBA" id="ARBA00008756"/>
    </source>
</evidence>
<keyword evidence="14" id="KW-1185">Reference proteome</keyword>
<dbReference type="GO" id="GO:0051287">
    <property type="term" value="F:NAD binding"/>
    <property type="evidence" value="ECO:0007669"/>
    <property type="project" value="InterPro"/>
</dbReference>
<dbReference type="Gene3D" id="3.40.50.10380">
    <property type="entry name" value="Malic enzyme, N-terminal domain"/>
    <property type="match status" value="1"/>
</dbReference>
<comment type="similarity">
    <text evidence="4">In the C-terminal section; belongs to the phosphate acetyltransferase and butyryltransferase family.</text>
</comment>
<evidence type="ECO:0000313" key="14">
    <source>
        <dbReference type="Proteomes" id="UP000681075"/>
    </source>
</evidence>
<dbReference type="Pfam" id="PF00390">
    <property type="entry name" value="malic"/>
    <property type="match status" value="1"/>
</dbReference>
<sequence>MSDSLFDSALAYHTQLPYGKIAIVPTKPLMTQRDLALAYSPGVAAACEAIVANPAEASRMTARGNLVAVITNGTAVLGLGNIGPLAAKPVMEGKAVLFKKFSGLDAIDIEIAENDPDKLVEVIAALEPSFGGINLEDIKAPECFVVEAKLRARMKIPVFHDDQHGTAIIVAAAVTNWLRITGRKLNEFKLVSSGAGAAAIACMDLLVDMGVPVENITVTDIAGVVYEGRNEHMDPRKDRYAKKTSARTLAEVIDGADMFLGLSAAGVVKPEMIKNMGKQPLILALANPTPEIMPELVREIRPDAIMATGRSDYPNQVNNVLCFPFVFRGALDVGATTINEAMKIACVHALADLALSEASDVVATAYGGETASFGPDYLIPKPFDPRLITQLAPAVAKAAMDSGVATRPITDFDEYRETLEQFVFRSGLVMRPMFSRAKANPKRVCYAEGEEERVLRAVQVVVDEHLARPLLIGRTEVVDRRIEKLGLRIRRGDHFDLVDPESDPRYHEYWTGYHEFMQRRGVTPAHARQLMRTNTTVIGSMLMRKGEADALVCGTIGQYQRHLKHVLDVIGLARGVKKPAAMNVLIIDKGTFFIVDTYVSYDPSPAEIAEATLLAAEQVRRFGLEPKVAMLSHSNFGTHDDPPAKKMRDALGEVLARDPDLEVEGEMHGDAAVSEEIRESIFPQSKLKGVANLLVMPTLDAANISFNLLKVLSDGLSIGPVLLGAQRPVHILTPSVTVRGIVNISAVACVDAQVRDEGRLGGL</sequence>
<protein>
    <submittedName>
        <fullName evidence="13">Malic enzyme</fullName>
    </submittedName>
</protein>
<dbReference type="Pfam" id="PF01515">
    <property type="entry name" value="PTA_PTB"/>
    <property type="match status" value="1"/>
</dbReference>
<dbReference type="SUPFAM" id="SSF51735">
    <property type="entry name" value="NAD(P)-binding Rossmann-fold domains"/>
    <property type="match status" value="1"/>
</dbReference>
<evidence type="ECO:0000256" key="3">
    <source>
        <dbReference type="ARBA" id="ARBA00007686"/>
    </source>
</evidence>
<dbReference type="AlphaFoldDB" id="A0A8S8XH40"/>
<dbReference type="GO" id="GO:0046872">
    <property type="term" value="F:metal ion binding"/>
    <property type="evidence" value="ECO:0007669"/>
    <property type="project" value="UniProtKB-KW"/>
</dbReference>
<evidence type="ECO:0000256" key="2">
    <source>
        <dbReference type="ARBA" id="ARBA00001946"/>
    </source>
</evidence>
<comment type="cofactor">
    <cofactor evidence="2">
        <name>Mg(2+)</name>
        <dbReference type="ChEBI" id="CHEBI:18420"/>
    </cofactor>
</comment>
<evidence type="ECO:0000256" key="10">
    <source>
        <dbReference type="PIRSR" id="PIRSR036684-3"/>
    </source>
</evidence>
<proteinExistence type="inferred from homology"/>
<evidence type="ECO:0000259" key="12">
    <source>
        <dbReference type="SMART" id="SM01274"/>
    </source>
</evidence>
<feature type="binding site" evidence="10">
    <location>
        <begin position="76"/>
        <end position="83"/>
    </location>
    <ligand>
        <name>NADP(+)</name>
        <dbReference type="ChEBI" id="CHEBI:58349"/>
    </ligand>
</feature>
<dbReference type="RefSeq" id="WP_420243559.1">
    <property type="nucleotide sequence ID" value="NZ_BOPV01000001.1"/>
</dbReference>
<dbReference type="InterPro" id="IPR042113">
    <property type="entry name" value="P_AcTrfase_dom1"/>
</dbReference>
<feature type="binding site" evidence="10">
    <location>
        <position position="162"/>
    </location>
    <ligand>
        <name>a divalent metal cation</name>
        <dbReference type="ChEBI" id="CHEBI:60240"/>
    </ligand>
</feature>
<dbReference type="InterPro" id="IPR037062">
    <property type="entry name" value="Malic_N_dom_sf"/>
</dbReference>
<feature type="binding site" evidence="9">
    <location>
        <position position="137"/>
    </location>
    <ligand>
        <name>a divalent metal cation</name>
        <dbReference type="ChEBI" id="CHEBI:60240"/>
    </ligand>
</feature>
<dbReference type="InterPro" id="IPR012302">
    <property type="entry name" value="Malic_NAD-bd"/>
</dbReference>
<gene>
    <name evidence="13" type="primary">maeB</name>
    <name evidence="13" type="ORF">TMPK1_26970</name>
</gene>
<evidence type="ECO:0000259" key="11">
    <source>
        <dbReference type="SMART" id="SM00919"/>
    </source>
</evidence>
<dbReference type="SMART" id="SM01274">
    <property type="entry name" value="malic"/>
    <property type="match status" value="1"/>
</dbReference>
<dbReference type="Gene3D" id="3.40.50.10950">
    <property type="match status" value="1"/>
</dbReference>
<dbReference type="InterPro" id="IPR002505">
    <property type="entry name" value="PTA_PTB"/>
</dbReference>
<feature type="domain" description="Malic enzyme N-terminal" evidence="12">
    <location>
        <begin position="18"/>
        <end position="151"/>
    </location>
</feature>
<accession>A0A8S8XH40</accession>
<dbReference type="InterPro" id="IPR045213">
    <property type="entry name" value="Malic_NAD-bd_bact_type"/>
</dbReference>
<keyword evidence="5 9" id="KW-0479">Metal-binding</keyword>
<dbReference type="Gene3D" id="3.40.50.720">
    <property type="entry name" value="NAD(P)-binding Rossmann-like Domain"/>
    <property type="match status" value="1"/>
</dbReference>
<dbReference type="Pfam" id="PF03949">
    <property type="entry name" value="Malic_M"/>
    <property type="match status" value="1"/>
</dbReference>
<dbReference type="SMART" id="SM00919">
    <property type="entry name" value="Malic_M"/>
    <property type="match status" value="1"/>
</dbReference>
<dbReference type="EMBL" id="BOPV01000001">
    <property type="protein sequence ID" value="GIL40460.1"/>
    <property type="molecule type" value="Genomic_DNA"/>
</dbReference>
<reference evidence="13" key="1">
    <citation type="submission" date="2021-02" db="EMBL/GenBank/DDBJ databases">
        <title>Genome sequence of Rhodospirillales sp. strain TMPK1 isolated from soil.</title>
        <authorList>
            <person name="Nakai R."/>
            <person name="Kusada H."/>
            <person name="Tamaki H."/>
        </authorList>
    </citation>
    <scope>NUCLEOTIDE SEQUENCE</scope>
    <source>
        <strain evidence="13">TMPK1</strain>
    </source>
</reference>
<dbReference type="PANTHER" id="PTHR43237:SF4">
    <property type="entry name" value="NADP-DEPENDENT MALIC ENZYME"/>
    <property type="match status" value="1"/>
</dbReference>
<dbReference type="SUPFAM" id="SSF53223">
    <property type="entry name" value="Aminoacid dehydrogenase-like, N-terminal domain"/>
    <property type="match status" value="1"/>
</dbReference>
<keyword evidence="7" id="KW-0511">Multifunctional enzyme</keyword>
<dbReference type="InterPro" id="IPR012188">
    <property type="entry name" value="ME_PTA"/>
</dbReference>
<dbReference type="GO" id="GO:0004470">
    <property type="term" value="F:malic enzyme activity"/>
    <property type="evidence" value="ECO:0007669"/>
    <property type="project" value="InterPro"/>
</dbReference>
<dbReference type="FunFam" id="3.40.50.10380:FF:000003">
    <property type="entry name" value="NADP-dependent malic enzyme"/>
    <property type="match status" value="1"/>
</dbReference>
<dbReference type="InterPro" id="IPR036291">
    <property type="entry name" value="NAD(P)-bd_dom_sf"/>
</dbReference>
<organism evidence="13 14">
    <name type="scientific">Roseiterribacter gracilis</name>
    <dbReference type="NCBI Taxonomy" id="2812848"/>
    <lineage>
        <taxon>Bacteria</taxon>
        <taxon>Pseudomonadati</taxon>
        <taxon>Pseudomonadota</taxon>
        <taxon>Alphaproteobacteria</taxon>
        <taxon>Rhodospirillales</taxon>
        <taxon>Roseiterribacteraceae</taxon>
        <taxon>Roseiterribacter</taxon>
    </lineage>
</organism>